<gene>
    <name evidence="12" type="primary">purM</name>
    <name evidence="15" type="ORF">HNQ80_005008</name>
</gene>
<evidence type="ECO:0000259" key="14">
    <source>
        <dbReference type="Pfam" id="PF02769"/>
    </source>
</evidence>
<organism evidence="15 16">
    <name type="scientific">Anaerosolibacter carboniphilus</name>
    <dbReference type="NCBI Taxonomy" id="1417629"/>
    <lineage>
        <taxon>Bacteria</taxon>
        <taxon>Bacillati</taxon>
        <taxon>Bacillota</taxon>
        <taxon>Clostridia</taxon>
        <taxon>Peptostreptococcales</taxon>
        <taxon>Thermotaleaceae</taxon>
        <taxon>Anaerosolibacter</taxon>
    </lineage>
</organism>
<evidence type="ECO:0000256" key="5">
    <source>
        <dbReference type="ARBA" id="ARBA00022598"/>
    </source>
</evidence>
<keyword evidence="7 12" id="KW-0067">ATP-binding</keyword>
<evidence type="ECO:0000313" key="16">
    <source>
        <dbReference type="Proteomes" id="UP000579281"/>
    </source>
</evidence>
<evidence type="ECO:0000256" key="4">
    <source>
        <dbReference type="ARBA" id="ARBA00020367"/>
    </source>
</evidence>
<comment type="caution">
    <text evidence="15">The sequence shown here is derived from an EMBL/GenBank/DDBJ whole genome shotgun (WGS) entry which is preliminary data.</text>
</comment>
<dbReference type="RefSeq" id="WP_184313670.1">
    <property type="nucleotide sequence ID" value="NZ_JACHEN010000051.1"/>
</dbReference>
<dbReference type="GO" id="GO:0004637">
    <property type="term" value="F:phosphoribosylamine-glycine ligase activity"/>
    <property type="evidence" value="ECO:0007669"/>
    <property type="project" value="TreeGrafter"/>
</dbReference>
<accession>A0A841KZU7</accession>
<dbReference type="GO" id="GO:0006189">
    <property type="term" value="P:'de novo' IMP biosynthetic process"/>
    <property type="evidence" value="ECO:0007669"/>
    <property type="project" value="UniProtKB-UniRule"/>
</dbReference>
<dbReference type="Gene3D" id="3.90.650.10">
    <property type="entry name" value="PurM-like C-terminal domain"/>
    <property type="match status" value="1"/>
</dbReference>
<evidence type="ECO:0000256" key="6">
    <source>
        <dbReference type="ARBA" id="ARBA00022741"/>
    </source>
</evidence>
<name>A0A841KZU7_9FIRM</name>
<dbReference type="FunFam" id="3.30.1330.10:FF:000001">
    <property type="entry name" value="Phosphoribosylformylglycinamidine cyclo-ligase"/>
    <property type="match status" value="1"/>
</dbReference>
<dbReference type="Proteomes" id="UP000579281">
    <property type="component" value="Unassembled WGS sequence"/>
</dbReference>
<dbReference type="PANTHER" id="PTHR10520:SF12">
    <property type="entry name" value="TRIFUNCTIONAL PURINE BIOSYNTHETIC PROTEIN ADENOSINE-3"/>
    <property type="match status" value="1"/>
</dbReference>
<dbReference type="SUPFAM" id="SSF56042">
    <property type="entry name" value="PurM C-terminal domain-like"/>
    <property type="match status" value="1"/>
</dbReference>
<dbReference type="EMBL" id="JACHEN010000051">
    <property type="protein sequence ID" value="MBB6218833.1"/>
    <property type="molecule type" value="Genomic_DNA"/>
</dbReference>
<dbReference type="FunFam" id="3.90.650.10:FF:000001">
    <property type="entry name" value="Phosphoribosylformylglycinamidine cyclo-ligase"/>
    <property type="match status" value="1"/>
</dbReference>
<comment type="pathway">
    <text evidence="1 12">Purine metabolism; IMP biosynthesis via de novo pathway; 5-amino-1-(5-phospho-D-ribosyl)imidazole from N(2)-formyl-N(1)-(5-phospho-D-ribosyl)glycinamide: step 2/2.</text>
</comment>
<proteinExistence type="inferred from homology"/>
<evidence type="ECO:0000256" key="7">
    <source>
        <dbReference type="ARBA" id="ARBA00022840"/>
    </source>
</evidence>
<comment type="subcellular location">
    <subcellularLocation>
        <location evidence="12">Cytoplasm</location>
    </subcellularLocation>
</comment>
<keyword evidence="12" id="KW-0658">Purine biosynthesis</keyword>
<protein>
    <recommendedName>
        <fullName evidence="4 12">Phosphoribosylformylglycinamidine cyclo-ligase</fullName>
        <ecNumber evidence="3 12">6.3.3.1</ecNumber>
    </recommendedName>
    <alternativeName>
        <fullName evidence="9 12">AIR synthase</fullName>
    </alternativeName>
    <alternativeName>
        <fullName evidence="10 12">AIRS</fullName>
    </alternativeName>
    <alternativeName>
        <fullName evidence="8 12">Phosphoribosyl-aminoimidazole synthetase</fullName>
    </alternativeName>
</protein>
<dbReference type="NCBIfam" id="TIGR00878">
    <property type="entry name" value="purM"/>
    <property type="match status" value="1"/>
</dbReference>
<dbReference type="SUPFAM" id="SSF55326">
    <property type="entry name" value="PurM N-terminal domain-like"/>
    <property type="match status" value="1"/>
</dbReference>
<dbReference type="InterPro" id="IPR004733">
    <property type="entry name" value="PurM_cligase"/>
</dbReference>
<dbReference type="AlphaFoldDB" id="A0A841KZU7"/>
<evidence type="ECO:0000256" key="8">
    <source>
        <dbReference type="ARBA" id="ARBA00031908"/>
    </source>
</evidence>
<dbReference type="UniPathway" id="UPA00074">
    <property type="reaction ID" value="UER00129"/>
</dbReference>
<dbReference type="GO" id="GO:0004641">
    <property type="term" value="F:phosphoribosylformylglycinamidine cyclo-ligase activity"/>
    <property type="evidence" value="ECO:0007669"/>
    <property type="project" value="UniProtKB-UniRule"/>
</dbReference>
<keyword evidence="5 12" id="KW-0436">Ligase</keyword>
<dbReference type="GO" id="GO:0005829">
    <property type="term" value="C:cytosol"/>
    <property type="evidence" value="ECO:0007669"/>
    <property type="project" value="TreeGrafter"/>
</dbReference>
<evidence type="ECO:0000256" key="11">
    <source>
        <dbReference type="ARBA" id="ARBA00049057"/>
    </source>
</evidence>
<dbReference type="CDD" id="cd02196">
    <property type="entry name" value="PurM"/>
    <property type="match status" value="1"/>
</dbReference>
<evidence type="ECO:0000256" key="9">
    <source>
        <dbReference type="ARBA" id="ARBA00032931"/>
    </source>
</evidence>
<evidence type="ECO:0000256" key="2">
    <source>
        <dbReference type="ARBA" id="ARBA00010280"/>
    </source>
</evidence>
<feature type="domain" description="PurM-like C-terminal" evidence="14">
    <location>
        <begin position="178"/>
        <end position="342"/>
    </location>
</feature>
<evidence type="ECO:0000313" key="15">
    <source>
        <dbReference type="EMBL" id="MBB6218833.1"/>
    </source>
</evidence>
<comment type="catalytic activity">
    <reaction evidence="11 12">
        <text>2-formamido-N(1)-(5-O-phospho-beta-D-ribosyl)acetamidine + ATP = 5-amino-1-(5-phospho-beta-D-ribosyl)imidazole + ADP + phosphate + H(+)</text>
        <dbReference type="Rhea" id="RHEA:23032"/>
        <dbReference type="ChEBI" id="CHEBI:15378"/>
        <dbReference type="ChEBI" id="CHEBI:30616"/>
        <dbReference type="ChEBI" id="CHEBI:43474"/>
        <dbReference type="ChEBI" id="CHEBI:137981"/>
        <dbReference type="ChEBI" id="CHEBI:147287"/>
        <dbReference type="ChEBI" id="CHEBI:456216"/>
        <dbReference type="EC" id="6.3.3.1"/>
    </reaction>
</comment>
<dbReference type="InterPro" id="IPR036921">
    <property type="entry name" value="PurM-like_N_sf"/>
</dbReference>
<keyword evidence="6 12" id="KW-0547">Nucleotide-binding</keyword>
<dbReference type="InterPro" id="IPR010918">
    <property type="entry name" value="PurM-like_C_dom"/>
</dbReference>
<comment type="similarity">
    <text evidence="2 12">Belongs to the AIR synthase family.</text>
</comment>
<evidence type="ECO:0000256" key="1">
    <source>
        <dbReference type="ARBA" id="ARBA00004686"/>
    </source>
</evidence>
<dbReference type="Pfam" id="PF00586">
    <property type="entry name" value="AIRS"/>
    <property type="match status" value="1"/>
</dbReference>
<keyword evidence="16" id="KW-1185">Reference proteome</keyword>
<evidence type="ECO:0000256" key="12">
    <source>
        <dbReference type="HAMAP-Rule" id="MF_00741"/>
    </source>
</evidence>
<dbReference type="EC" id="6.3.3.1" evidence="3 12"/>
<dbReference type="InterPro" id="IPR036676">
    <property type="entry name" value="PurM-like_C_sf"/>
</dbReference>
<dbReference type="PANTHER" id="PTHR10520">
    <property type="entry name" value="TRIFUNCTIONAL PURINE BIOSYNTHETIC PROTEIN ADENOSINE-3-RELATED"/>
    <property type="match status" value="1"/>
</dbReference>
<evidence type="ECO:0000256" key="10">
    <source>
        <dbReference type="ARBA" id="ARBA00033093"/>
    </source>
</evidence>
<dbReference type="Pfam" id="PF02769">
    <property type="entry name" value="AIRS_C"/>
    <property type="match status" value="1"/>
</dbReference>
<dbReference type="InterPro" id="IPR016188">
    <property type="entry name" value="PurM-like_N"/>
</dbReference>
<dbReference type="HAMAP" id="MF_00741">
    <property type="entry name" value="AIRS"/>
    <property type="match status" value="1"/>
</dbReference>
<dbReference type="Gene3D" id="3.30.1330.10">
    <property type="entry name" value="PurM-like, N-terminal domain"/>
    <property type="match status" value="1"/>
</dbReference>
<dbReference type="GO" id="GO:0046084">
    <property type="term" value="P:adenine biosynthetic process"/>
    <property type="evidence" value="ECO:0007669"/>
    <property type="project" value="TreeGrafter"/>
</dbReference>
<keyword evidence="12" id="KW-0963">Cytoplasm</keyword>
<sequence length="347" mass="37503">MEKKPLTYKDAGVDVNEGARAVELMKQHVKKTFTKQVLCDLGGFGGLFELDLTGYEKPVLVSGTDGVGTKLKLAFLMDQHDTVGQDCVAMCVNDILCQGAKPLFFLDYVATGKLQPEKIADIVKGISDGCVQAGCALIGGETAEMPGFYEDGEYDMAGFSVGIVEKSKIIDGSKIKGGDLLIGLPSSGIHSNGYSLVRRLFFDELGMRTDTFVDELNSTLGETLLKPTRIYVDVCTALMEKHEIKGMVHITGGGFYENIPRILPIGLGVKIELGSWKVLPIFQLIQRLGQVEDDEMFSTFNMGIGMILVVGQEEASKVIGTLEGLGEKAYVIGSVVEGQSGVTLWRP</sequence>
<evidence type="ECO:0000256" key="3">
    <source>
        <dbReference type="ARBA" id="ARBA00013047"/>
    </source>
</evidence>
<feature type="domain" description="PurM-like N-terminal" evidence="13">
    <location>
        <begin position="59"/>
        <end position="164"/>
    </location>
</feature>
<evidence type="ECO:0000259" key="13">
    <source>
        <dbReference type="Pfam" id="PF00586"/>
    </source>
</evidence>
<dbReference type="GO" id="GO:0005524">
    <property type="term" value="F:ATP binding"/>
    <property type="evidence" value="ECO:0007669"/>
    <property type="project" value="UniProtKB-KW"/>
</dbReference>
<reference evidence="15 16" key="1">
    <citation type="submission" date="2020-08" db="EMBL/GenBank/DDBJ databases">
        <title>Genomic Encyclopedia of Type Strains, Phase IV (KMG-IV): sequencing the most valuable type-strain genomes for metagenomic binning, comparative biology and taxonomic classification.</title>
        <authorList>
            <person name="Goeker M."/>
        </authorList>
    </citation>
    <scope>NUCLEOTIDE SEQUENCE [LARGE SCALE GENOMIC DNA]</scope>
    <source>
        <strain evidence="15 16">DSM 103526</strain>
    </source>
</reference>